<dbReference type="Gene3D" id="3.40.309.10">
    <property type="entry name" value="Aldehyde Dehydrogenase, Chain A, domain 2"/>
    <property type="match status" value="1"/>
</dbReference>
<evidence type="ECO:0000256" key="4">
    <source>
        <dbReference type="RuleBase" id="RU003345"/>
    </source>
</evidence>
<dbReference type="RefSeq" id="WP_259037624.1">
    <property type="nucleotide sequence ID" value="NZ_JAJISC010000010.1"/>
</dbReference>
<dbReference type="Proteomes" id="UP001165542">
    <property type="component" value="Unassembled WGS sequence"/>
</dbReference>
<dbReference type="Pfam" id="PF00171">
    <property type="entry name" value="Aldedh"/>
    <property type="match status" value="1"/>
</dbReference>
<evidence type="ECO:0000256" key="2">
    <source>
        <dbReference type="ARBA" id="ARBA00023002"/>
    </source>
</evidence>
<dbReference type="Gene3D" id="3.40.605.10">
    <property type="entry name" value="Aldehyde Dehydrogenase, Chain A, domain 1"/>
    <property type="match status" value="1"/>
</dbReference>
<accession>A0ABT2EHR8</accession>
<dbReference type="InterPro" id="IPR015590">
    <property type="entry name" value="Aldehyde_DH_dom"/>
</dbReference>
<evidence type="ECO:0000313" key="7">
    <source>
        <dbReference type="Proteomes" id="UP001165542"/>
    </source>
</evidence>
<dbReference type="InterPro" id="IPR016162">
    <property type="entry name" value="Ald_DH_N"/>
</dbReference>
<dbReference type="PROSITE" id="PS00687">
    <property type="entry name" value="ALDEHYDE_DEHYDR_GLU"/>
    <property type="match status" value="1"/>
</dbReference>
<dbReference type="InterPro" id="IPR016163">
    <property type="entry name" value="Ald_DH_C"/>
</dbReference>
<dbReference type="NCBIfam" id="TIGR01780">
    <property type="entry name" value="SSADH"/>
    <property type="match status" value="1"/>
</dbReference>
<dbReference type="InterPro" id="IPR016161">
    <property type="entry name" value="Ald_DH/histidinol_DH"/>
</dbReference>
<gene>
    <name evidence="6" type="ORF">LLY24_17580</name>
</gene>
<dbReference type="CDD" id="cd07103">
    <property type="entry name" value="ALDH_F5_SSADH_GabD"/>
    <property type="match status" value="1"/>
</dbReference>
<proteinExistence type="inferred from homology"/>
<dbReference type="InterPro" id="IPR010102">
    <property type="entry name" value="Succ_semiAld_DH"/>
</dbReference>
<dbReference type="EMBL" id="JAJISC010000010">
    <property type="protein sequence ID" value="MCS2611126.1"/>
    <property type="molecule type" value="Genomic_DNA"/>
</dbReference>
<keyword evidence="2 4" id="KW-0560">Oxidoreductase</keyword>
<dbReference type="InterPro" id="IPR016160">
    <property type="entry name" value="Ald_DH_CS_CYS"/>
</dbReference>
<keyword evidence="7" id="KW-1185">Reference proteome</keyword>
<evidence type="ECO:0000256" key="1">
    <source>
        <dbReference type="ARBA" id="ARBA00009986"/>
    </source>
</evidence>
<reference evidence="6" key="1">
    <citation type="submission" date="2021-11" db="EMBL/GenBank/DDBJ databases">
        <title>Halomonas sp., isolated from a coastal aquaculture zone in Dongshan Bay.</title>
        <authorList>
            <person name="Lin W."/>
        </authorList>
    </citation>
    <scope>NUCLEOTIDE SEQUENCE</scope>
    <source>
        <strain evidence="6">Yzlin-01</strain>
    </source>
</reference>
<dbReference type="PANTHER" id="PTHR43353:SF5">
    <property type="entry name" value="SUCCINATE-SEMIALDEHYDE DEHYDROGENASE, MITOCHONDRIAL"/>
    <property type="match status" value="1"/>
</dbReference>
<feature type="active site" evidence="3">
    <location>
        <position position="258"/>
    </location>
</feature>
<organism evidence="6 7">
    <name type="scientific">Halomonas dongshanensis</name>
    <dbReference type="NCBI Taxonomy" id="2890835"/>
    <lineage>
        <taxon>Bacteria</taxon>
        <taxon>Pseudomonadati</taxon>
        <taxon>Pseudomonadota</taxon>
        <taxon>Gammaproteobacteria</taxon>
        <taxon>Oceanospirillales</taxon>
        <taxon>Halomonadaceae</taxon>
        <taxon>Halomonas</taxon>
    </lineage>
</organism>
<dbReference type="InterPro" id="IPR050740">
    <property type="entry name" value="Aldehyde_DH_Superfamily"/>
</dbReference>
<protein>
    <submittedName>
        <fullName evidence="6">NAD-dependent succinate-semialdehyde dehydrogenase</fullName>
    </submittedName>
</protein>
<evidence type="ECO:0000256" key="3">
    <source>
        <dbReference type="PROSITE-ProRule" id="PRU10007"/>
    </source>
</evidence>
<dbReference type="PROSITE" id="PS00070">
    <property type="entry name" value="ALDEHYDE_DEHYDR_CYS"/>
    <property type="match status" value="1"/>
</dbReference>
<dbReference type="InterPro" id="IPR029510">
    <property type="entry name" value="Ald_DH_CS_GLU"/>
</dbReference>
<sequence>MTLTLNDPSLLQTHAYIDGQWVEGTDGARFDVLNPATGERIAQVASVGVAETRRAIEAAERALSAWQAKTAKERSTLLRRWHDLMLAHQEDLALIMTSEQGKPLAEARGEVAYGASYIEWFAEEGRRTYGDVIPSVANDRRLLAIKQPVGVVAAITPWNFPNAMLARKAAPALAAGCTFVMKPASETPLSALAMVVLAERAGIPPGVINLVAGERSSEIGGELTANPRVRKVSFTGSTAIGKLLLKQCADTVKKASMELGGNAPVLIFDDADLDEAVAGALASKYRNAGQTCICANRILVQSSIYDVFVEKFTAAVEGLKLGNGTEEGVTIGPLIHAKAAKNVHAMVTEALEQGAKVATGGQIDERGECFYTPTVLTHVNRDMRVFRDEIFGPVAPIFRFEDEADAVAMANDTEVGLASYLYTRDLGRAWRVSERLEYGMVGVNEVGISSEVVPFGGIKESGLGREGSKYGLDDYMEIKYICMGGLS</sequence>
<feature type="domain" description="Aldehyde dehydrogenase" evidence="5">
    <location>
        <begin position="21"/>
        <end position="481"/>
    </location>
</feature>
<evidence type="ECO:0000313" key="6">
    <source>
        <dbReference type="EMBL" id="MCS2611126.1"/>
    </source>
</evidence>
<dbReference type="PANTHER" id="PTHR43353">
    <property type="entry name" value="SUCCINATE-SEMIALDEHYDE DEHYDROGENASE, MITOCHONDRIAL"/>
    <property type="match status" value="1"/>
</dbReference>
<dbReference type="SUPFAM" id="SSF53720">
    <property type="entry name" value="ALDH-like"/>
    <property type="match status" value="1"/>
</dbReference>
<evidence type="ECO:0000259" key="5">
    <source>
        <dbReference type="Pfam" id="PF00171"/>
    </source>
</evidence>
<name>A0ABT2EHR8_9GAMM</name>
<comment type="similarity">
    <text evidence="1 4">Belongs to the aldehyde dehydrogenase family.</text>
</comment>
<comment type="caution">
    <text evidence="6">The sequence shown here is derived from an EMBL/GenBank/DDBJ whole genome shotgun (WGS) entry which is preliminary data.</text>
</comment>